<dbReference type="EMBL" id="MFGB01000005">
    <property type="protein sequence ID" value="OGF27979.1"/>
    <property type="molecule type" value="Genomic_DNA"/>
</dbReference>
<reference evidence="8 9" key="1">
    <citation type="journal article" date="2016" name="Nat. Commun.">
        <title>Thousands of microbial genomes shed light on interconnected biogeochemical processes in an aquifer system.</title>
        <authorList>
            <person name="Anantharaman K."/>
            <person name="Brown C.T."/>
            <person name="Hug L.A."/>
            <person name="Sharon I."/>
            <person name="Castelle C.J."/>
            <person name="Probst A.J."/>
            <person name="Thomas B.C."/>
            <person name="Singh A."/>
            <person name="Wilkins M.J."/>
            <person name="Karaoz U."/>
            <person name="Brodie E.L."/>
            <person name="Williams K.H."/>
            <person name="Hubbard S.S."/>
            <person name="Banfield J.F."/>
        </authorList>
    </citation>
    <scope>NUCLEOTIDE SEQUENCE [LARGE SCALE GENOMIC DNA]</scope>
</reference>
<dbReference type="InterPro" id="IPR020568">
    <property type="entry name" value="Ribosomal_Su5_D2-typ_SF"/>
</dbReference>
<dbReference type="InterPro" id="IPR014721">
    <property type="entry name" value="Ribsml_uS5_D2-typ_fold_subgr"/>
</dbReference>
<dbReference type="Gene3D" id="3.30.230.10">
    <property type="match status" value="1"/>
</dbReference>
<dbReference type="HAMAP" id="MF_00532_B">
    <property type="entry name" value="Ribosomal_uS9_B"/>
    <property type="match status" value="1"/>
</dbReference>
<proteinExistence type="inferred from homology"/>
<comment type="caution">
    <text evidence="8">The sequence shown here is derived from an EMBL/GenBank/DDBJ whole genome shotgun (WGS) entry which is preliminary data.</text>
</comment>
<evidence type="ECO:0000256" key="6">
    <source>
        <dbReference type="RuleBase" id="RU003815"/>
    </source>
</evidence>
<dbReference type="FunFam" id="3.30.230.10:FF:000001">
    <property type="entry name" value="30S ribosomal protein S9"/>
    <property type="match status" value="1"/>
</dbReference>
<organism evidence="8 9">
    <name type="scientific">Candidatus Falkowbacteria bacterium RIFOXYA2_FULL_47_19</name>
    <dbReference type="NCBI Taxonomy" id="1797994"/>
    <lineage>
        <taxon>Bacteria</taxon>
        <taxon>Candidatus Falkowiibacteriota</taxon>
    </lineage>
</organism>
<dbReference type="InterPro" id="IPR000754">
    <property type="entry name" value="Ribosomal_uS9"/>
</dbReference>
<evidence type="ECO:0000256" key="4">
    <source>
        <dbReference type="ARBA" id="ARBA00035259"/>
    </source>
</evidence>
<evidence type="ECO:0000313" key="9">
    <source>
        <dbReference type="Proteomes" id="UP000178367"/>
    </source>
</evidence>
<dbReference type="GO" id="GO:0005737">
    <property type="term" value="C:cytoplasm"/>
    <property type="evidence" value="ECO:0007669"/>
    <property type="project" value="UniProtKB-ARBA"/>
</dbReference>
<comment type="similarity">
    <text evidence="1 5 6">Belongs to the universal ribosomal protein uS9 family.</text>
</comment>
<feature type="compositionally biased region" description="Basic residues" evidence="7">
    <location>
        <begin position="112"/>
        <end position="131"/>
    </location>
</feature>
<dbReference type="GO" id="GO:0015935">
    <property type="term" value="C:small ribosomal subunit"/>
    <property type="evidence" value="ECO:0007669"/>
    <property type="project" value="TreeGrafter"/>
</dbReference>
<evidence type="ECO:0000256" key="2">
    <source>
        <dbReference type="ARBA" id="ARBA00022980"/>
    </source>
</evidence>
<dbReference type="InterPro" id="IPR023035">
    <property type="entry name" value="Ribosomal_uS9_bac/plastid"/>
</dbReference>
<accession>A0A1F5SMV3</accession>
<dbReference type="PANTHER" id="PTHR21569">
    <property type="entry name" value="RIBOSOMAL PROTEIN S9"/>
    <property type="match status" value="1"/>
</dbReference>
<evidence type="ECO:0000256" key="1">
    <source>
        <dbReference type="ARBA" id="ARBA00005251"/>
    </source>
</evidence>
<evidence type="ECO:0000256" key="7">
    <source>
        <dbReference type="SAM" id="MobiDB-lite"/>
    </source>
</evidence>
<evidence type="ECO:0000313" key="8">
    <source>
        <dbReference type="EMBL" id="OGF27979.1"/>
    </source>
</evidence>
<sequence length="131" mass="14768">MLKGKHTSVVSRRKTAVARLRIYKKGTGIFIVNGRKLSDYFSQDKINTIKQPLKLTGNLKSFNFSIVVKGGGGVGQAEAIRHGIAKALVEMDETIKPVIKPKGWLTRDSRKKERKKPGLKRARRSPQWSKR</sequence>
<dbReference type="STRING" id="1797994.A2227_05230"/>
<gene>
    <name evidence="5" type="primary">rpsI</name>
    <name evidence="8" type="ORF">A2227_05230</name>
</gene>
<dbReference type="SUPFAM" id="SSF54211">
    <property type="entry name" value="Ribosomal protein S5 domain 2-like"/>
    <property type="match status" value="1"/>
</dbReference>
<dbReference type="PROSITE" id="PS00360">
    <property type="entry name" value="RIBOSOMAL_S9"/>
    <property type="match status" value="1"/>
</dbReference>
<dbReference type="NCBIfam" id="NF001099">
    <property type="entry name" value="PRK00132.1"/>
    <property type="match status" value="1"/>
</dbReference>
<keyword evidence="3 5" id="KW-0687">Ribonucleoprotein</keyword>
<evidence type="ECO:0000256" key="5">
    <source>
        <dbReference type="HAMAP-Rule" id="MF_00532"/>
    </source>
</evidence>
<feature type="region of interest" description="Disordered" evidence="7">
    <location>
        <begin position="102"/>
        <end position="131"/>
    </location>
</feature>
<dbReference type="GO" id="GO:0006412">
    <property type="term" value="P:translation"/>
    <property type="evidence" value="ECO:0007669"/>
    <property type="project" value="UniProtKB-UniRule"/>
</dbReference>
<protein>
    <recommendedName>
        <fullName evidence="4 5">Small ribosomal subunit protein uS9</fullName>
    </recommendedName>
</protein>
<dbReference type="GO" id="GO:0003735">
    <property type="term" value="F:structural constituent of ribosome"/>
    <property type="evidence" value="ECO:0007669"/>
    <property type="project" value="InterPro"/>
</dbReference>
<dbReference type="InterPro" id="IPR020574">
    <property type="entry name" value="Ribosomal_uS9_CS"/>
</dbReference>
<dbReference type="Proteomes" id="UP000178367">
    <property type="component" value="Unassembled WGS sequence"/>
</dbReference>
<dbReference type="Pfam" id="PF00380">
    <property type="entry name" value="Ribosomal_S9"/>
    <property type="match status" value="1"/>
</dbReference>
<name>A0A1F5SMV3_9BACT</name>
<dbReference type="PANTHER" id="PTHR21569:SF1">
    <property type="entry name" value="SMALL RIBOSOMAL SUBUNIT PROTEIN US9M"/>
    <property type="match status" value="1"/>
</dbReference>
<dbReference type="AlphaFoldDB" id="A0A1F5SMV3"/>
<keyword evidence="2 5" id="KW-0689">Ribosomal protein</keyword>
<evidence type="ECO:0000256" key="3">
    <source>
        <dbReference type="ARBA" id="ARBA00023274"/>
    </source>
</evidence>
<dbReference type="GO" id="GO:0003723">
    <property type="term" value="F:RNA binding"/>
    <property type="evidence" value="ECO:0007669"/>
    <property type="project" value="TreeGrafter"/>
</dbReference>